<evidence type="ECO:0000313" key="2">
    <source>
        <dbReference type="EMBL" id="WAI48854.1"/>
    </source>
</evidence>
<evidence type="ECO:0008006" key="4">
    <source>
        <dbReference type="Google" id="ProtNLM"/>
    </source>
</evidence>
<reference evidence="2" key="1">
    <citation type="submission" date="2022-11" db="EMBL/GenBank/DDBJ databases">
        <title>Pseudomonas triclosanedens sp. nov., a triclosan degrader isolated from activated sludge.</title>
        <authorList>
            <person name="Yin Y."/>
            <person name="Lu Z."/>
        </authorList>
    </citation>
    <scope>NUCLEOTIDE SEQUENCE</scope>
    <source>
        <strain evidence="2">ZM23</strain>
    </source>
</reference>
<dbReference type="EMBL" id="CP113432">
    <property type="protein sequence ID" value="WAI48854.1"/>
    <property type="molecule type" value="Genomic_DNA"/>
</dbReference>
<dbReference type="PROSITE" id="PS51257">
    <property type="entry name" value="PROKAR_LIPOPROTEIN"/>
    <property type="match status" value="1"/>
</dbReference>
<proteinExistence type="predicted"/>
<sequence>MKRIVIVGALLAMGGCSAIGSSLGLPDVPMEGTWKGNLDCPTSSVERQDMTIVLHDDSTRQGFMYGTVENNVVSGGRKGLLRYNVAGSQLFRDIKLEPKGQVLVWGGNFYANNFVAKITDENSMVIQFCGQNKTFTRVTNRQPAAAGGTASR</sequence>
<feature type="signal peptide" evidence="1">
    <location>
        <begin position="1"/>
        <end position="18"/>
    </location>
</feature>
<dbReference type="Proteomes" id="UP001163624">
    <property type="component" value="Chromosome"/>
</dbReference>
<organism evidence="2 3">
    <name type="scientific">Pseudomonas triclosanedens</name>
    <dbReference type="NCBI Taxonomy" id="2961893"/>
    <lineage>
        <taxon>Bacteria</taxon>
        <taxon>Pseudomonadati</taxon>
        <taxon>Pseudomonadota</taxon>
        <taxon>Gammaproteobacteria</taxon>
        <taxon>Pseudomonadales</taxon>
        <taxon>Pseudomonadaceae</taxon>
        <taxon>Pseudomonas</taxon>
    </lineage>
</organism>
<protein>
    <recommendedName>
        <fullName evidence="4">Lipoprotein</fullName>
    </recommendedName>
</protein>
<name>A0ABY6ZVN5_9PSED</name>
<accession>A0ABY6ZVN5</accession>
<keyword evidence="3" id="KW-1185">Reference proteome</keyword>
<feature type="chain" id="PRO_5045779646" description="Lipoprotein" evidence="1">
    <location>
        <begin position="19"/>
        <end position="152"/>
    </location>
</feature>
<gene>
    <name evidence="2" type="ORF">OU419_24395</name>
</gene>
<dbReference type="RefSeq" id="WP_254472523.1">
    <property type="nucleotide sequence ID" value="NZ_CP113432.1"/>
</dbReference>
<evidence type="ECO:0000313" key="3">
    <source>
        <dbReference type="Proteomes" id="UP001163624"/>
    </source>
</evidence>
<keyword evidence="1" id="KW-0732">Signal</keyword>
<evidence type="ECO:0000256" key="1">
    <source>
        <dbReference type="SAM" id="SignalP"/>
    </source>
</evidence>